<feature type="chain" id="PRO_5002665584" description="Periplasmic heavy metal sensor" evidence="1">
    <location>
        <begin position="30"/>
        <end position="200"/>
    </location>
</feature>
<evidence type="ECO:0000313" key="3">
    <source>
        <dbReference type="Proteomes" id="UP000003374"/>
    </source>
</evidence>
<dbReference type="HOGENOM" id="CLU_1365010_0_0_6"/>
<dbReference type="Gene3D" id="1.20.120.1490">
    <property type="match status" value="1"/>
</dbReference>
<protein>
    <recommendedName>
        <fullName evidence="4">Periplasmic heavy metal sensor</fullName>
    </recommendedName>
</protein>
<reference evidence="2 3" key="1">
    <citation type="submission" date="2006-02" db="EMBL/GenBank/DDBJ databases">
        <authorList>
            <person name="Waterbury J."/>
            <person name="Ferriera S."/>
            <person name="Johnson J."/>
            <person name="Kravitz S."/>
            <person name="Halpern A."/>
            <person name="Remington K."/>
            <person name="Beeson K."/>
            <person name="Tran B."/>
            <person name="Rogers Y.-H."/>
            <person name="Friedman R."/>
            <person name="Venter J.C."/>
        </authorList>
    </citation>
    <scope>NUCLEOTIDE SEQUENCE [LARGE SCALE GENOMIC DNA]</scope>
    <source>
        <strain evidence="2 3">Nb-231</strain>
    </source>
</reference>
<evidence type="ECO:0008006" key="4">
    <source>
        <dbReference type="Google" id="ProtNLM"/>
    </source>
</evidence>
<feature type="signal peptide" evidence="1">
    <location>
        <begin position="1"/>
        <end position="29"/>
    </location>
</feature>
<accession>A4BTM4</accession>
<dbReference type="EMBL" id="AAOF01000014">
    <property type="protein sequence ID" value="EAR20980.1"/>
    <property type="molecule type" value="Genomic_DNA"/>
</dbReference>
<evidence type="ECO:0000256" key="1">
    <source>
        <dbReference type="SAM" id="SignalP"/>
    </source>
</evidence>
<evidence type="ECO:0000313" key="2">
    <source>
        <dbReference type="EMBL" id="EAR20980.1"/>
    </source>
</evidence>
<dbReference type="Proteomes" id="UP000003374">
    <property type="component" value="Unassembled WGS sequence"/>
</dbReference>
<gene>
    <name evidence="2" type="ORF">NB231_00305</name>
</gene>
<keyword evidence="1" id="KW-0732">Signal</keyword>
<dbReference type="AlphaFoldDB" id="A4BTM4"/>
<proteinExistence type="predicted"/>
<comment type="caution">
    <text evidence="2">The sequence shown here is derived from an EMBL/GenBank/DDBJ whole genome shotgun (WGS) entry which is preliminary data.</text>
</comment>
<sequence length="200" mass="22648">MRKIRMHPFVQSLGLLLLCLAVGSGSALANHHDTGATGHHQMGHAHHMHGGMWGVDMLAYVPKAILFQKDLLGLSEEQVQKIRSIKKEMNQAGDNHDAIEKIHEQLESAFKGGQFDLATYESALKQAAEHAVQTRTETARKAQDALQVLNDDQRTRFLYSMQVMHQWKEMHGMKHKMHKHKMRGHGMDKESASKEAEQEN</sequence>
<name>A4BTM4_9GAMM</name>
<organism evidence="2 3">
    <name type="scientific">Nitrococcus mobilis Nb-231</name>
    <dbReference type="NCBI Taxonomy" id="314278"/>
    <lineage>
        <taxon>Bacteria</taxon>
        <taxon>Pseudomonadati</taxon>
        <taxon>Pseudomonadota</taxon>
        <taxon>Gammaproteobacteria</taxon>
        <taxon>Chromatiales</taxon>
        <taxon>Ectothiorhodospiraceae</taxon>
        <taxon>Nitrococcus</taxon>
    </lineage>
</organism>
<keyword evidence="3" id="KW-1185">Reference proteome</keyword>